<dbReference type="KEGG" id="pgr:PGTG_15301"/>
<sequence>MFCNLTPRAVNLMIGQRDPHQPHTRVISEIFSAIEKLERWALGLCFRPRVNLNSSTPSDQVCTDNAAIRESIANSTSQAGQLVKPGQARSTQMEHKQSRYCPFWYAFSSFCNVA</sequence>
<dbReference type="RefSeq" id="XP_003333878.1">
    <property type="nucleotide sequence ID" value="XM_003333830.1"/>
</dbReference>
<evidence type="ECO:0000313" key="2">
    <source>
        <dbReference type="Proteomes" id="UP000008783"/>
    </source>
</evidence>
<dbReference type="Proteomes" id="UP000008783">
    <property type="component" value="Unassembled WGS sequence"/>
</dbReference>
<dbReference type="InParanoid" id="E3KYR3"/>
<dbReference type="GeneID" id="10547346"/>
<reference evidence="2" key="2">
    <citation type="journal article" date="2011" name="Proc. Natl. Acad. Sci. U.S.A.">
        <title>Obligate biotrophy features unraveled by the genomic analysis of rust fungi.</title>
        <authorList>
            <person name="Duplessis S."/>
            <person name="Cuomo C.A."/>
            <person name="Lin Y.-C."/>
            <person name="Aerts A."/>
            <person name="Tisserant E."/>
            <person name="Veneault-Fourrey C."/>
            <person name="Joly D.L."/>
            <person name="Hacquard S."/>
            <person name="Amselem J."/>
            <person name="Cantarel B.L."/>
            <person name="Chiu R."/>
            <person name="Coutinho P.M."/>
            <person name="Feau N."/>
            <person name="Field M."/>
            <person name="Frey P."/>
            <person name="Gelhaye E."/>
            <person name="Goldberg J."/>
            <person name="Grabherr M.G."/>
            <person name="Kodira C.D."/>
            <person name="Kohler A."/>
            <person name="Kuees U."/>
            <person name="Lindquist E.A."/>
            <person name="Lucas S.M."/>
            <person name="Mago R."/>
            <person name="Mauceli E."/>
            <person name="Morin E."/>
            <person name="Murat C."/>
            <person name="Pangilinan J.L."/>
            <person name="Park R."/>
            <person name="Pearson M."/>
            <person name="Quesneville H."/>
            <person name="Rouhier N."/>
            <person name="Sakthikumar S."/>
            <person name="Salamov A.A."/>
            <person name="Schmutz J."/>
            <person name="Selles B."/>
            <person name="Shapiro H."/>
            <person name="Tanguay P."/>
            <person name="Tuskan G.A."/>
            <person name="Henrissat B."/>
            <person name="Van de Peer Y."/>
            <person name="Rouze P."/>
            <person name="Ellis J.G."/>
            <person name="Dodds P.N."/>
            <person name="Schein J.E."/>
            <person name="Zhong S."/>
            <person name="Hamelin R.C."/>
            <person name="Grigoriev I.V."/>
            <person name="Szabo L.J."/>
            <person name="Martin F."/>
        </authorList>
    </citation>
    <scope>NUCLEOTIDE SEQUENCE [LARGE SCALE GENOMIC DNA]</scope>
    <source>
        <strain evidence="2">CRL 75-36-700-3 / race SCCL</strain>
    </source>
</reference>
<dbReference type="AlphaFoldDB" id="E3KYR3"/>
<keyword evidence="2" id="KW-1185">Reference proteome</keyword>
<evidence type="ECO:0000313" key="1">
    <source>
        <dbReference type="EMBL" id="EFP89459.1"/>
    </source>
</evidence>
<accession>E3KYR3</accession>
<protein>
    <submittedName>
        <fullName evidence="1">Uncharacterized protein</fullName>
    </submittedName>
</protein>
<dbReference type="VEuPathDB" id="FungiDB:PGTG_15301"/>
<dbReference type="HOGENOM" id="CLU_2122280_0_0_1"/>
<reference key="1">
    <citation type="submission" date="2007-01" db="EMBL/GenBank/DDBJ databases">
        <title>The Genome Sequence of Puccinia graminis f. sp. tritici Strain CRL 75-36-700-3.</title>
        <authorList>
            <consortium name="The Broad Institute Genome Sequencing Platform"/>
            <person name="Birren B."/>
            <person name="Lander E."/>
            <person name="Galagan J."/>
            <person name="Nusbaum C."/>
            <person name="Devon K."/>
            <person name="Cuomo C."/>
            <person name="Jaffe D."/>
            <person name="Butler J."/>
            <person name="Alvarez P."/>
            <person name="Gnerre S."/>
            <person name="Grabherr M."/>
            <person name="Mauceli E."/>
            <person name="Brockman W."/>
            <person name="Young S."/>
            <person name="LaButti K."/>
            <person name="Sykes S."/>
            <person name="DeCaprio D."/>
            <person name="Crawford M."/>
            <person name="Koehrsen M."/>
            <person name="Engels R."/>
            <person name="Montgomery P."/>
            <person name="Pearson M."/>
            <person name="Howarth C."/>
            <person name="Larson L."/>
            <person name="White J."/>
            <person name="Zeng Q."/>
            <person name="Kodira C."/>
            <person name="Yandava C."/>
            <person name="Alvarado L."/>
            <person name="O'Leary S."/>
            <person name="Szabo L."/>
            <person name="Dean R."/>
            <person name="Schein J."/>
        </authorList>
    </citation>
    <scope>NUCLEOTIDE SEQUENCE</scope>
    <source>
        <strain>CRL 75-36-700-3</strain>
    </source>
</reference>
<dbReference type="OrthoDB" id="2512769at2759"/>
<proteinExistence type="predicted"/>
<organism evidence="1 2">
    <name type="scientific">Puccinia graminis f. sp. tritici (strain CRL 75-36-700-3 / race SCCL)</name>
    <name type="common">Black stem rust fungus</name>
    <dbReference type="NCBI Taxonomy" id="418459"/>
    <lineage>
        <taxon>Eukaryota</taxon>
        <taxon>Fungi</taxon>
        <taxon>Dikarya</taxon>
        <taxon>Basidiomycota</taxon>
        <taxon>Pucciniomycotina</taxon>
        <taxon>Pucciniomycetes</taxon>
        <taxon>Pucciniales</taxon>
        <taxon>Pucciniaceae</taxon>
        <taxon>Puccinia</taxon>
    </lineage>
</organism>
<dbReference type="EMBL" id="DS178322">
    <property type="protein sequence ID" value="EFP89459.1"/>
    <property type="molecule type" value="Genomic_DNA"/>
</dbReference>
<name>E3KYR3_PUCGT</name>
<gene>
    <name evidence="1" type="ORF">PGTG_15301</name>
</gene>